<dbReference type="Gene3D" id="3.30.470.10">
    <property type="match status" value="1"/>
</dbReference>
<evidence type="ECO:0000256" key="7">
    <source>
        <dbReference type="ARBA" id="ARBA00035633"/>
    </source>
</evidence>
<evidence type="ECO:0000256" key="1">
    <source>
        <dbReference type="ARBA" id="ARBA00001933"/>
    </source>
</evidence>
<comment type="caution">
    <text evidence="11">The sequence shown here is derived from an EMBL/GenBank/DDBJ whole genome shotgun (WGS) entry which is preliminary data.</text>
</comment>
<dbReference type="InterPro" id="IPR050571">
    <property type="entry name" value="Class-IV_PLP-Dep_Aminotrnsfr"/>
</dbReference>
<dbReference type="EC" id="4.1.3.38" evidence="8 10"/>
<dbReference type="Proteomes" id="UP000016543">
    <property type="component" value="Unassembled WGS sequence"/>
</dbReference>
<evidence type="ECO:0000256" key="3">
    <source>
        <dbReference type="ARBA" id="ARBA00011738"/>
    </source>
</evidence>
<protein>
    <recommendedName>
        <fullName evidence="8 10">Aminodeoxychorismate lyase</fullName>
        <ecNumber evidence="8 10">4.1.3.38</ecNumber>
    </recommendedName>
</protein>
<evidence type="ECO:0000313" key="11">
    <source>
        <dbReference type="EMBL" id="EAQ30880.1"/>
    </source>
</evidence>
<dbReference type="RefSeq" id="WP_006955740.1">
    <property type="nucleotide sequence ID" value="NZ_CH672406.1"/>
</dbReference>
<accession>A0ABM9WIX3</accession>
<keyword evidence="5" id="KW-0289">Folate biosynthesis</keyword>
<dbReference type="InterPro" id="IPR017824">
    <property type="entry name" value="Aminodeoxychorismate_lyase_IV"/>
</dbReference>
<dbReference type="SUPFAM" id="SSF56752">
    <property type="entry name" value="D-aminoacid aminotransferase-like PLP-dependent enzymes"/>
    <property type="match status" value="1"/>
</dbReference>
<reference evidence="11 12" key="1">
    <citation type="submission" date="2006-01" db="EMBL/GenBank/DDBJ databases">
        <authorList>
            <person name="Brettar I."/>
            <person name="Hofle M."/>
            <person name="Ferriera S."/>
            <person name="Johnson J."/>
            <person name="Kravitz S."/>
            <person name="Halpern A."/>
            <person name="Remington K."/>
            <person name="Beeson K."/>
            <person name="Tran B."/>
            <person name="Rogers Y.-H."/>
            <person name="Friedman R."/>
            <person name="Venter J.C."/>
        </authorList>
    </citation>
    <scope>NUCLEOTIDE SEQUENCE [LARGE SCALE GENOMIC DNA]</scope>
    <source>
        <strain evidence="11 12">OS145</strain>
    </source>
</reference>
<dbReference type="PANTHER" id="PTHR42743:SF2">
    <property type="entry name" value="AMINODEOXYCHORISMATE LYASE"/>
    <property type="match status" value="1"/>
</dbReference>
<gene>
    <name evidence="11" type="ORF">OS145_05922</name>
</gene>
<dbReference type="Gene3D" id="3.20.10.10">
    <property type="entry name" value="D-amino Acid Aminotransferase, subunit A, domain 2"/>
    <property type="match status" value="1"/>
</dbReference>
<evidence type="ECO:0000256" key="4">
    <source>
        <dbReference type="ARBA" id="ARBA00022898"/>
    </source>
</evidence>
<comment type="similarity">
    <text evidence="2">Belongs to the class-IV pyridoxal-phosphate-dependent aminotransferase family.</text>
</comment>
<comment type="subunit">
    <text evidence="3">Homodimer.</text>
</comment>
<dbReference type="InterPro" id="IPR001544">
    <property type="entry name" value="Aminotrans_IV"/>
</dbReference>
<comment type="pathway">
    <text evidence="7">Cofactor biosynthesis; tetrahydrofolate biosynthesis; 4-aminobenzoate from chorismate: step 2/2.</text>
</comment>
<evidence type="ECO:0000313" key="12">
    <source>
        <dbReference type="Proteomes" id="UP000016543"/>
    </source>
</evidence>
<dbReference type="InterPro" id="IPR036038">
    <property type="entry name" value="Aminotransferase-like"/>
</dbReference>
<dbReference type="EMBL" id="AAMX01000038">
    <property type="protein sequence ID" value="EAQ30880.1"/>
    <property type="molecule type" value="Genomic_DNA"/>
</dbReference>
<dbReference type="GO" id="GO:0016829">
    <property type="term" value="F:lyase activity"/>
    <property type="evidence" value="ECO:0007669"/>
    <property type="project" value="UniProtKB-KW"/>
</dbReference>
<comment type="catalytic activity">
    <reaction evidence="9">
        <text>4-amino-4-deoxychorismate = 4-aminobenzoate + pyruvate + H(+)</text>
        <dbReference type="Rhea" id="RHEA:16201"/>
        <dbReference type="ChEBI" id="CHEBI:15361"/>
        <dbReference type="ChEBI" id="CHEBI:15378"/>
        <dbReference type="ChEBI" id="CHEBI:17836"/>
        <dbReference type="ChEBI" id="CHEBI:58406"/>
        <dbReference type="EC" id="4.1.3.38"/>
    </reaction>
</comment>
<dbReference type="InterPro" id="IPR043131">
    <property type="entry name" value="BCAT-like_N"/>
</dbReference>
<evidence type="ECO:0000256" key="10">
    <source>
        <dbReference type="NCBIfam" id="TIGR03461"/>
    </source>
</evidence>
<dbReference type="PANTHER" id="PTHR42743">
    <property type="entry name" value="AMINO-ACID AMINOTRANSFERASE"/>
    <property type="match status" value="1"/>
</dbReference>
<name>A0ABM9WIX3_9GAMM</name>
<comment type="cofactor">
    <cofactor evidence="1">
        <name>pyridoxal 5'-phosphate</name>
        <dbReference type="ChEBI" id="CHEBI:597326"/>
    </cofactor>
</comment>
<evidence type="ECO:0000256" key="6">
    <source>
        <dbReference type="ARBA" id="ARBA00023239"/>
    </source>
</evidence>
<proteinExistence type="inferred from homology"/>
<organism evidence="11 12">
    <name type="scientific">Idiomarina baltica OS145</name>
    <dbReference type="NCBI Taxonomy" id="314276"/>
    <lineage>
        <taxon>Bacteria</taxon>
        <taxon>Pseudomonadati</taxon>
        <taxon>Pseudomonadota</taxon>
        <taxon>Gammaproteobacteria</taxon>
        <taxon>Alteromonadales</taxon>
        <taxon>Idiomarinaceae</taxon>
        <taxon>Idiomarina</taxon>
    </lineage>
</organism>
<dbReference type="NCBIfam" id="TIGR03461">
    <property type="entry name" value="pabC_Proteo"/>
    <property type="match status" value="1"/>
</dbReference>
<evidence type="ECO:0000256" key="2">
    <source>
        <dbReference type="ARBA" id="ARBA00009320"/>
    </source>
</evidence>
<evidence type="ECO:0000256" key="8">
    <source>
        <dbReference type="ARBA" id="ARBA00035676"/>
    </source>
</evidence>
<keyword evidence="6 11" id="KW-0456">Lyase</keyword>
<keyword evidence="4" id="KW-0663">Pyridoxal phosphate</keyword>
<sequence>MFDTLYDANAGLDRGIQFGDGHFTTLVFKHGQPQLWSYHKRRLLVTSERLGMRLGDACFNDIAQAVFKTCEKQQNGVMKVIVTRGNSQQGYRLPEQASPNWYLTTSPLPSRFNSSCHVGFADMQLGEQPLLAGLKTLNRLEQVMLHKERAERGFDDLIVCSSMGYVIEAIQGNLFWRRHDRWFTPKLERCGIAGILRQAILDQGLLPSVSIVEEELTDLTDINAMLIVNSVRGVIPVSQIHDKVIDNTIPADLKAFTDETCA</sequence>
<dbReference type="Pfam" id="PF01063">
    <property type="entry name" value="Aminotran_4"/>
    <property type="match status" value="1"/>
</dbReference>
<evidence type="ECO:0000256" key="5">
    <source>
        <dbReference type="ARBA" id="ARBA00022909"/>
    </source>
</evidence>
<keyword evidence="12" id="KW-1185">Reference proteome</keyword>
<evidence type="ECO:0000256" key="9">
    <source>
        <dbReference type="ARBA" id="ARBA00049529"/>
    </source>
</evidence>
<dbReference type="InterPro" id="IPR043132">
    <property type="entry name" value="BCAT-like_C"/>
</dbReference>